<feature type="domain" description="Alcohol dehydrogenase-like N-terminal" evidence="1">
    <location>
        <begin position="33"/>
        <end position="128"/>
    </location>
</feature>
<organism evidence="2 3">
    <name type="scientific">Lentithecium fluviatile CBS 122367</name>
    <dbReference type="NCBI Taxonomy" id="1168545"/>
    <lineage>
        <taxon>Eukaryota</taxon>
        <taxon>Fungi</taxon>
        <taxon>Dikarya</taxon>
        <taxon>Ascomycota</taxon>
        <taxon>Pezizomycotina</taxon>
        <taxon>Dothideomycetes</taxon>
        <taxon>Pleosporomycetidae</taxon>
        <taxon>Pleosporales</taxon>
        <taxon>Massarineae</taxon>
        <taxon>Lentitheciaceae</taxon>
        <taxon>Lentithecium</taxon>
    </lineage>
</organism>
<dbReference type="PANTHER" id="PTHR11695">
    <property type="entry name" value="ALCOHOL DEHYDROGENASE RELATED"/>
    <property type="match status" value="1"/>
</dbReference>
<sequence length="246" mass="26697">MPPAILAESNKSLTYTQPSTLPHITHSSITGPGPNELLIKVHTTAINPVDLQLWGSSLIGWVAGRKERGIGRDYAGEVVGVGEALRQKWQESDRVFGLYTQPVHSLLARWMGNGTLTQYLTVPPYPLIALTALACLNWLPSESDQDSKRRVIVSGASGGVGTWCVQLAKKVYHCHVIGVCSGRNAKLVKDLGVDEIVDYNQEDVVRALSYKGPYGEKFGLSLIAWVVLRCSTTGQVLSTVASDILD</sequence>
<name>A0A6G1J6D2_9PLEO</name>
<dbReference type="OrthoDB" id="201656at2759"/>
<dbReference type="AlphaFoldDB" id="A0A6G1J6D2"/>
<reference evidence="2" key="1">
    <citation type="journal article" date="2020" name="Stud. Mycol.">
        <title>101 Dothideomycetes genomes: a test case for predicting lifestyles and emergence of pathogens.</title>
        <authorList>
            <person name="Haridas S."/>
            <person name="Albert R."/>
            <person name="Binder M."/>
            <person name="Bloem J."/>
            <person name="Labutti K."/>
            <person name="Salamov A."/>
            <person name="Andreopoulos B."/>
            <person name="Baker S."/>
            <person name="Barry K."/>
            <person name="Bills G."/>
            <person name="Bluhm B."/>
            <person name="Cannon C."/>
            <person name="Castanera R."/>
            <person name="Culley D."/>
            <person name="Daum C."/>
            <person name="Ezra D."/>
            <person name="Gonzalez J."/>
            <person name="Henrissat B."/>
            <person name="Kuo A."/>
            <person name="Liang C."/>
            <person name="Lipzen A."/>
            <person name="Lutzoni F."/>
            <person name="Magnuson J."/>
            <person name="Mondo S."/>
            <person name="Nolan M."/>
            <person name="Ohm R."/>
            <person name="Pangilinan J."/>
            <person name="Park H.-J."/>
            <person name="Ramirez L."/>
            <person name="Alfaro M."/>
            <person name="Sun H."/>
            <person name="Tritt A."/>
            <person name="Yoshinaga Y."/>
            <person name="Zwiers L.-H."/>
            <person name="Turgeon B."/>
            <person name="Goodwin S."/>
            <person name="Spatafora J."/>
            <person name="Crous P."/>
            <person name="Grigoriev I."/>
        </authorList>
    </citation>
    <scope>NUCLEOTIDE SEQUENCE</scope>
    <source>
        <strain evidence="2">CBS 122367</strain>
    </source>
</reference>
<dbReference type="Pfam" id="PF08240">
    <property type="entry name" value="ADH_N"/>
    <property type="match status" value="1"/>
</dbReference>
<dbReference type="SUPFAM" id="SSF51735">
    <property type="entry name" value="NAD(P)-binding Rossmann-fold domains"/>
    <property type="match status" value="1"/>
</dbReference>
<dbReference type="InterPro" id="IPR011032">
    <property type="entry name" value="GroES-like_sf"/>
</dbReference>
<dbReference type="Proteomes" id="UP000799291">
    <property type="component" value="Unassembled WGS sequence"/>
</dbReference>
<dbReference type="Gene3D" id="3.40.50.720">
    <property type="entry name" value="NAD(P)-binding Rossmann-like Domain"/>
    <property type="match status" value="1"/>
</dbReference>
<evidence type="ECO:0000313" key="2">
    <source>
        <dbReference type="EMBL" id="KAF2685795.1"/>
    </source>
</evidence>
<keyword evidence="3" id="KW-1185">Reference proteome</keyword>
<dbReference type="EMBL" id="MU005578">
    <property type="protein sequence ID" value="KAF2685795.1"/>
    <property type="molecule type" value="Genomic_DNA"/>
</dbReference>
<evidence type="ECO:0000313" key="3">
    <source>
        <dbReference type="Proteomes" id="UP000799291"/>
    </source>
</evidence>
<dbReference type="InterPro" id="IPR013154">
    <property type="entry name" value="ADH-like_N"/>
</dbReference>
<accession>A0A6G1J6D2</accession>
<dbReference type="GO" id="GO:0005739">
    <property type="term" value="C:mitochondrion"/>
    <property type="evidence" value="ECO:0007669"/>
    <property type="project" value="TreeGrafter"/>
</dbReference>
<evidence type="ECO:0000259" key="1">
    <source>
        <dbReference type="Pfam" id="PF08240"/>
    </source>
</evidence>
<dbReference type="SUPFAM" id="SSF50129">
    <property type="entry name" value="GroES-like"/>
    <property type="match status" value="1"/>
</dbReference>
<dbReference type="InterPro" id="IPR036291">
    <property type="entry name" value="NAD(P)-bd_dom_sf"/>
</dbReference>
<proteinExistence type="predicted"/>
<dbReference type="PANTHER" id="PTHR11695:SF647">
    <property type="entry name" value="ENOYL REDUCTASE (ER) DOMAIN-CONTAINING PROTEIN"/>
    <property type="match status" value="1"/>
</dbReference>
<dbReference type="Gene3D" id="3.90.180.10">
    <property type="entry name" value="Medium-chain alcohol dehydrogenases, catalytic domain"/>
    <property type="match status" value="1"/>
</dbReference>
<gene>
    <name evidence="2" type="ORF">K458DRAFT_430507</name>
</gene>
<protein>
    <submittedName>
        <fullName evidence="2">GroES-like protein</fullName>
    </submittedName>
</protein>
<dbReference type="InterPro" id="IPR050700">
    <property type="entry name" value="YIM1/Zinc_Alcohol_DH_Fams"/>
</dbReference>